<reference evidence="1 2" key="1">
    <citation type="submission" date="2021-04" db="EMBL/GenBank/DDBJ databases">
        <title>Characterization of the biosynthetic gene cluster of new lipopeptides with antitumor activity in the genome of the marine Streptomyces PHM034.</title>
        <authorList>
            <person name="Ceniceros A."/>
            <person name="Canedo L."/>
            <person name="Mendez C."/>
            <person name="Olano C."/>
            <person name="Schleissner C."/>
            <person name="Cuevas C."/>
            <person name="De La Calle F."/>
            <person name="Salas J.A."/>
        </authorList>
    </citation>
    <scope>NUCLEOTIDE SEQUENCE [LARGE SCALE GENOMIC DNA]</scope>
    <source>
        <strain evidence="1 2">PHM034</strain>
    </source>
</reference>
<name>A0A941J1C2_9ACTN</name>
<dbReference type="Proteomes" id="UP000682308">
    <property type="component" value="Unassembled WGS sequence"/>
</dbReference>
<dbReference type="EMBL" id="JAGTPG010000002">
    <property type="protein sequence ID" value="MBR8643173.1"/>
    <property type="molecule type" value="Genomic_DNA"/>
</dbReference>
<evidence type="ECO:0000313" key="1">
    <source>
        <dbReference type="EMBL" id="MBR8643173.1"/>
    </source>
</evidence>
<keyword evidence="2" id="KW-1185">Reference proteome</keyword>
<proteinExistence type="predicted"/>
<organism evidence="1 2">
    <name type="scientific">Streptomyces tuirus</name>
    <dbReference type="NCBI Taxonomy" id="68278"/>
    <lineage>
        <taxon>Bacteria</taxon>
        <taxon>Bacillati</taxon>
        <taxon>Actinomycetota</taxon>
        <taxon>Actinomycetes</taxon>
        <taxon>Kitasatosporales</taxon>
        <taxon>Streptomycetaceae</taxon>
        <taxon>Streptomyces</taxon>
    </lineage>
</organism>
<gene>
    <name evidence="1" type="ORF">KEF29_37200</name>
</gene>
<protein>
    <submittedName>
        <fullName evidence="1">Uncharacterized protein</fullName>
    </submittedName>
</protein>
<sequence length="192" mass="21029">MKETAPGDASSRVEVPSDYRLLVPREWFRIDLMQDRWRAQLKTFVDRQAEGRRVSGELKQDVWVTLRNTAEAGRARGAMEFFLLTTTRGGGLPASLLVSVTPLGDTPVEPEKYAAWLELREPEGSRRQGVSVVELPAGAAVRVLDATTLNFHVLMPGGVGYLTLSFSAPLTGMSGPMEQLCDAIAGSLRWVA</sequence>
<dbReference type="AlphaFoldDB" id="A0A941J1C2"/>
<comment type="caution">
    <text evidence="1">The sequence shown here is derived from an EMBL/GenBank/DDBJ whole genome shotgun (WGS) entry which is preliminary data.</text>
</comment>
<evidence type="ECO:0000313" key="2">
    <source>
        <dbReference type="Proteomes" id="UP000682308"/>
    </source>
</evidence>
<accession>A0A941J1C2</accession>